<feature type="transmembrane region" description="Helical" evidence="1">
    <location>
        <begin position="28"/>
        <end position="45"/>
    </location>
</feature>
<gene>
    <name evidence="2" type="ORF">EGK74_09770</name>
</gene>
<dbReference type="AlphaFoldDB" id="A0A3N4MZH9"/>
<reference evidence="2 3" key="1">
    <citation type="submission" date="2018-11" db="EMBL/GenBank/DDBJ databases">
        <title>Neisseria weixii sp. nov. isolated from the rectal contents of plateau pika (Ochotona cruzoniae).</title>
        <authorList>
            <person name="Zhang G."/>
        </authorList>
    </citation>
    <scope>NUCLEOTIDE SEQUENCE [LARGE SCALE GENOMIC DNA]</scope>
    <source>
        <strain evidence="2 3">10009</strain>
    </source>
</reference>
<dbReference type="KEGG" id="nwx:CGZ65_00805"/>
<dbReference type="RefSeq" id="WP_096294474.1">
    <property type="nucleotide sequence ID" value="NZ_CP023429.1"/>
</dbReference>
<evidence type="ECO:0000313" key="3">
    <source>
        <dbReference type="Proteomes" id="UP000272412"/>
    </source>
</evidence>
<protein>
    <recommendedName>
        <fullName evidence="4">DUF3592 domain-containing protein</fullName>
    </recommendedName>
</protein>
<comment type="caution">
    <text evidence="2">The sequence shown here is derived from an EMBL/GenBank/DDBJ whole genome shotgun (WGS) entry which is preliminary data.</text>
</comment>
<evidence type="ECO:0000256" key="1">
    <source>
        <dbReference type="SAM" id="Phobius"/>
    </source>
</evidence>
<name>A0A3N4MZH9_9NEIS</name>
<keyword evidence="1" id="KW-0812">Transmembrane</keyword>
<evidence type="ECO:0008006" key="4">
    <source>
        <dbReference type="Google" id="ProtNLM"/>
    </source>
</evidence>
<dbReference type="EMBL" id="RPFL01000028">
    <property type="protein sequence ID" value="RPD85060.1"/>
    <property type="molecule type" value="Genomic_DNA"/>
</dbReference>
<keyword evidence="3" id="KW-1185">Reference proteome</keyword>
<dbReference type="OrthoDB" id="8602199at2"/>
<keyword evidence="1" id="KW-0472">Membrane</keyword>
<evidence type="ECO:0000313" key="2">
    <source>
        <dbReference type="EMBL" id="RPD85060.1"/>
    </source>
</evidence>
<organism evidence="2 3">
    <name type="scientific">Neisseria weixii</name>
    <dbReference type="NCBI Taxonomy" id="1853276"/>
    <lineage>
        <taxon>Bacteria</taxon>
        <taxon>Pseudomonadati</taxon>
        <taxon>Pseudomonadota</taxon>
        <taxon>Betaproteobacteria</taxon>
        <taxon>Neisseriales</taxon>
        <taxon>Neisseriaceae</taxon>
        <taxon>Neisseria</taxon>
    </lineage>
</organism>
<keyword evidence="1" id="KW-1133">Transmembrane helix</keyword>
<dbReference type="Proteomes" id="UP000272412">
    <property type="component" value="Unassembled WGS sequence"/>
</dbReference>
<proteinExistence type="predicted"/>
<sequence length="141" mass="15567">MLSLTTIIIAVAVTAVLLVITLVAPNPITGIMALVFGALIYVVLWPKYEGGRQAQAQGVEVQAAVQEVRHWNSGMRNSQGDKYEIIALAPNPYNGKMHQFVSPPMTTDPEPYLQDTVTVKVDWSNPKAYIMDLSFLPFKVH</sequence>
<accession>A0A3N4MZH9</accession>